<keyword evidence="2" id="KW-1185">Reference proteome</keyword>
<evidence type="ECO:0000313" key="2">
    <source>
        <dbReference type="Proteomes" id="UP001497680"/>
    </source>
</evidence>
<gene>
    <name evidence="1" type="ORF">F4821DRAFT_270358</name>
</gene>
<organism evidence="1 2">
    <name type="scientific">Hypoxylon rubiginosum</name>
    <dbReference type="NCBI Taxonomy" id="110542"/>
    <lineage>
        <taxon>Eukaryota</taxon>
        <taxon>Fungi</taxon>
        <taxon>Dikarya</taxon>
        <taxon>Ascomycota</taxon>
        <taxon>Pezizomycotina</taxon>
        <taxon>Sordariomycetes</taxon>
        <taxon>Xylariomycetidae</taxon>
        <taxon>Xylariales</taxon>
        <taxon>Hypoxylaceae</taxon>
        <taxon>Hypoxylon</taxon>
    </lineage>
</organism>
<dbReference type="Proteomes" id="UP001497680">
    <property type="component" value="Unassembled WGS sequence"/>
</dbReference>
<evidence type="ECO:0000313" key="1">
    <source>
        <dbReference type="EMBL" id="KAI6085879.1"/>
    </source>
</evidence>
<name>A0ACC0CZI4_9PEZI</name>
<comment type="caution">
    <text evidence="1">The sequence shown here is derived from an EMBL/GenBank/DDBJ whole genome shotgun (WGS) entry which is preliminary data.</text>
</comment>
<dbReference type="EMBL" id="MU394321">
    <property type="protein sequence ID" value="KAI6085879.1"/>
    <property type="molecule type" value="Genomic_DNA"/>
</dbReference>
<reference evidence="1 2" key="1">
    <citation type="journal article" date="2022" name="New Phytol.">
        <title>Ecological generalism drives hyperdiversity of secondary metabolite gene clusters in xylarialean endophytes.</title>
        <authorList>
            <person name="Franco M.E.E."/>
            <person name="Wisecaver J.H."/>
            <person name="Arnold A.E."/>
            <person name="Ju Y.M."/>
            <person name="Slot J.C."/>
            <person name="Ahrendt S."/>
            <person name="Moore L.P."/>
            <person name="Eastman K.E."/>
            <person name="Scott K."/>
            <person name="Konkel Z."/>
            <person name="Mondo S.J."/>
            <person name="Kuo A."/>
            <person name="Hayes R.D."/>
            <person name="Haridas S."/>
            <person name="Andreopoulos B."/>
            <person name="Riley R."/>
            <person name="LaButti K."/>
            <person name="Pangilinan J."/>
            <person name="Lipzen A."/>
            <person name="Amirebrahimi M."/>
            <person name="Yan J."/>
            <person name="Adam C."/>
            <person name="Keymanesh K."/>
            <person name="Ng V."/>
            <person name="Louie K."/>
            <person name="Northen T."/>
            <person name="Drula E."/>
            <person name="Henrissat B."/>
            <person name="Hsieh H.M."/>
            <person name="Youens-Clark K."/>
            <person name="Lutzoni F."/>
            <person name="Miadlikowska J."/>
            <person name="Eastwood D.C."/>
            <person name="Hamelin R.C."/>
            <person name="Grigoriev I.V."/>
            <person name="U'Ren J.M."/>
        </authorList>
    </citation>
    <scope>NUCLEOTIDE SEQUENCE [LARGE SCALE GENOMIC DNA]</scope>
    <source>
        <strain evidence="1 2">ER1909</strain>
    </source>
</reference>
<accession>A0ACC0CZI4</accession>
<protein>
    <submittedName>
        <fullName evidence="1">Major facilitator superfamily domain-containing protein</fullName>
    </submittedName>
</protein>
<proteinExistence type="predicted"/>
<sequence>MDIVDSQEPDVQVIPDEVYDKYTPRRKAVMVALLSYCAFLPSISSTSTLSATPEIAAEFHTTGPIINVSSALYILMMGLSPMVWGPLSQVFGRRIITLVTASVFLICSIATALAPEIVSFFVLRLLTALAGMALILAGSAVISDIYCPVQRGMATGWLLSGMLVGPAFGPFLSGVIVTFVSWRIIFWVQTGLAGTALIGVYFILPETIHHRKLDDLHGYSRKEKALSIMRMINPWRVLKLWRYPNVVFTGLASAAILWNMYGLLAPIRYVLNPRYGLETPLQSGLFYLAPGLGYLIGTLFGGRFADYTVKRYIKKRGVRVPEDRLRSAVPFMLVIAVCILIYGWTVEKAVGGIPLTVIVMFIQGVAQLFCFPSLNAYCLDVMPGRSGEVIAANFTMRYLFATISTAVVLPAIEAIGVGWFSTITFFLLLATTAGVVLTIHFGQRMREKIDVKETEKAKEADHV</sequence>